<reference evidence="2" key="1">
    <citation type="submission" date="2020-11" db="EMBL/GenBank/DDBJ databases">
        <authorList>
            <person name="Tran Van P."/>
        </authorList>
    </citation>
    <scope>NUCLEOTIDE SEQUENCE</scope>
</reference>
<feature type="region of interest" description="Disordered" evidence="1">
    <location>
        <begin position="1"/>
        <end position="54"/>
    </location>
</feature>
<protein>
    <submittedName>
        <fullName evidence="2">Uncharacterized protein</fullName>
    </submittedName>
</protein>
<name>A0A7R9I3R2_9NEOP</name>
<dbReference type="AlphaFoldDB" id="A0A7R9I3R2"/>
<accession>A0A7R9I3R2</accession>
<feature type="compositionally biased region" description="Low complexity" evidence="1">
    <location>
        <begin position="11"/>
        <end position="26"/>
    </location>
</feature>
<organism evidence="2">
    <name type="scientific">Timema bartmani</name>
    <dbReference type="NCBI Taxonomy" id="61472"/>
    <lineage>
        <taxon>Eukaryota</taxon>
        <taxon>Metazoa</taxon>
        <taxon>Ecdysozoa</taxon>
        <taxon>Arthropoda</taxon>
        <taxon>Hexapoda</taxon>
        <taxon>Insecta</taxon>
        <taxon>Pterygota</taxon>
        <taxon>Neoptera</taxon>
        <taxon>Polyneoptera</taxon>
        <taxon>Phasmatodea</taxon>
        <taxon>Timematodea</taxon>
        <taxon>Timematoidea</taxon>
        <taxon>Timematidae</taxon>
        <taxon>Timema</taxon>
    </lineage>
</organism>
<proteinExistence type="predicted"/>
<sequence length="131" mass="13927">MSLSPPDLNLNASSSSDVESSNAKVSLQGSSSPRLRKTTPVHPTEIRTSISPSSAVGLNTTSALANYATEAGFKYVKNACDESSGETGIGGTTSDTNNGGTHLRLLVIDTRYHHFDVVDLDDFTLNERTRP</sequence>
<dbReference type="EMBL" id="OD566623">
    <property type="protein sequence ID" value="CAD7444385.1"/>
    <property type="molecule type" value="Genomic_DNA"/>
</dbReference>
<evidence type="ECO:0000256" key="1">
    <source>
        <dbReference type="SAM" id="MobiDB-lite"/>
    </source>
</evidence>
<gene>
    <name evidence="2" type="ORF">TBIB3V08_LOCUS6765</name>
</gene>
<evidence type="ECO:0000313" key="2">
    <source>
        <dbReference type="EMBL" id="CAD7444385.1"/>
    </source>
</evidence>